<dbReference type="STRING" id="477680.SAMN05421788_104465"/>
<gene>
    <name evidence="2" type="ORF">SAMN05421788_104465</name>
</gene>
<dbReference type="RefSeq" id="WP_076379769.1">
    <property type="nucleotide sequence ID" value="NZ_AP017422.1"/>
</dbReference>
<keyword evidence="2" id="KW-0808">Transferase</keyword>
<dbReference type="EMBL" id="FTOR01000004">
    <property type="protein sequence ID" value="SIT18686.1"/>
    <property type="molecule type" value="Genomic_DNA"/>
</dbReference>
<evidence type="ECO:0000313" key="2">
    <source>
        <dbReference type="EMBL" id="SIT18686.1"/>
    </source>
</evidence>
<evidence type="ECO:0000313" key="3">
    <source>
        <dbReference type="Proteomes" id="UP000186917"/>
    </source>
</evidence>
<dbReference type="Pfam" id="PF13439">
    <property type="entry name" value="Glyco_transf_4"/>
    <property type="match status" value="1"/>
</dbReference>
<name>A0A173MR79_9BACT</name>
<accession>A0A173MR79</accession>
<sequence length="396" mass="45201">MTVLFINTLYHPNHLGGAEVSVQLLCEALYRHGHSVYVLSLDAQKRVSRLHGVITIYLGTKNLYTVTERKHKPWQQVLWHCIDTFNVAYYFRLKRLVKRIRPDIINTNNLQGFSLFSWKALRKPGVPLIHTLRDYYILCHRTTLYKNGCQCGQLCLSCRSAFAVKKMLCQQPDAFVGISRHIINRHQQYGVAVNKPVWVLPNIAPAPLHGRQVEPVNRENIRIGFIGRITPEKGVPFLLEEMSQLKQANYTLILAGAYDKPYKDMLRLRFPVKGKLQFVGAVEAASFYKSVDIVVVPAAWEEPFGRVVIEAMGYNKPVCVAARGGLVDLYEPDCMWQFQMRSGSLTAIIAEILAHPEIIELKALACHRFLYQYNADYIADEFITQALQLNKRKGNG</sequence>
<dbReference type="PANTHER" id="PTHR45947:SF3">
    <property type="entry name" value="SULFOQUINOVOSYL TRANSFERASE SQD2"/>
    <property type="match status" value="1"/>
</dbReference>
<dbReference type="Pfam" id="PF13692">
    <property type="entry name" value="Glyco_trans_1_4"/>
    <property type="match status" value="1"/>
</dbReference>
<dbReference type="CDD" id="cd03823">
    <property type="entry name" value="GT4_ExpE7-like"/>
    <property type="match status" value="1"/>
</dbReference>
<dbReference type="KEGG" id="fln:FLA_6224"/>
<reference evidence="3" key="1">
    <citation type="submission" date="2017-01" db="EMBL/GenBank/DDBJ databases">
        <authorList>
            <person name="Varghese N."/>
            <person name="Submissions S."/>
        </authorList>
    </citation>
    <scope>NUCLEOTIDE SEQUENCE [LARGE SCALE GENOMIC DNA]</scope>
    <source>
        <strain evidence="3">DSM 21054</strain>
    </source>
</reference>
<dbReference type="Proteomes" id="UP000186917">
    <property type="component" value="Unassembled WGS sequence"/>
</dbReference>
<dbReference type="OrthoDB" id="9801573at2"/>
<evidence type="ECO:0000259" key="1">
    <source>
        <dbReference type="Pfam" id="PF13439"/>
    </source>
</evidence>
<organism evidence="2 3">
    <name type="scientific">Filimonas lacunae</name>
    <dbReference type="NCBI Taxonomy" id="477680"/>
    <lineage>
        <taxon>Bacteria</taxon>
        <taxon>Pseudomonadati</taxon>
        <taxon>Bacteroidota</taxon>
        <taxon>Chitinophagia</taxon>
        <taxon>Chitinophagales</taxon>
        <taxon>Chitinophagaceae</taxon>
        <taxon>Filimonas</taxon>
    </lineage>
</organism>
<proteinExistence type="predicted"/>
<keyword evidence="3" id="KW-1185">Reference proteome</keyword>
<dbReference type="Gene3D" id="3.40.50.2000">
    <property type="entry name" value="Glycogen Phosphorylase B"/>
    <property type="match status" value="2"/>
</dbReference>
<feature type="domain" description="Glycosyltransferase subfamily 4-like N-terminal" evidence="1">
    <location>
        <begin position="16"/>
        <end position="202"/>
    </location>
</feature>
<dbReference type="InterPro" id="IPR050194">
    <property type="entry name" value="Glycosyltransferase_grp1"/>
</dbReference>
<dbReference type="SUPFAM" id="SSF53756">
    <property type="entry name" value="UDP-Glycosyltransferase/glycogen phosphorylase"/>
    <property type="match status" value="1"/>
</dbReference>
<dbReference type="InterPro" id="IPR028098">
    <property type="entry name" value="Glyco_trans_4-like_N"/>
</dbReference>
<dbReference type="PANTHER" id="PTHR45947">
    <property type="entry name" value="SULFOQUINOVOSYL TRANSFERASE SQD2"/>
    <property type="match status" value="1"/>
</dbReference>
<dbReference type="GO" id="GO:0016757">
    <property type="term" value="F:glycosyltransferase activity"/>
    <property type="evidence" value="ECO:0007669"/>
    <property type="project" value="InterPro"/>
</dbReference>
<protein>
    <submittedName>
        <fullName evidence="2">Glycosyltransferase involved in cell wall bisynthesis</fullName>
    </submittedName>
</protein>
<dbReference type="AlphaFoldDB" id="A0A173MR79"/>